<sequence length="237" mass="24892">MQTEPNVESSPKGESKAARTACIAVLVGAPGLLLTAFAAANSTSLTIRADLVLTVLDMLVLVTAWIVARRAGRAGAISPQAEPAMAETLACTLAALCMSLSMAVVAWIAVRRIMAGGMAPQGSGVFLAMALNFAYAAINLWILRRWRERGRSAPSSLVRSQICLFSDKLASNLLIALSLGAALVLEGTLIARFIDPVAGLLIASATARWTAPVVRDALRGLRTGLGRRREAVADVEI</sequence>
<dbReference type="SUPFAM" id="SSF161111">
    <property type="entry name" value="Cation efflux protein transmembrane domain-like"/>
    <property type="match status" value="1"/>
</dbReference>
<name>A0A6G4WI22_9HYPH</name>
<dbReference type="EMBL" id="JAAKZF010000038">
    <property type="protein sequence ID" value="NGO53843.1"/>
    <property type="molecule type" value="Genomic_DNA"/>
</dbReference>
<proteinExistence type="predicted"/>
<dbReference type="Gene3D" id="1.20.1510.10">
    <property type="entry name" value="Cation efflux protein transmembrane domain"/>
    <property type="match status" value="1"/>
</dbReference>
<evidence type="ECO:0000256" key="3">
    <source>
        <dbReference type="ARBA" id="ARBA00022989"/>
    </source>
</evidence>
<feature type="transmembrane region" description="Helical" evidence="5">
    <location>
        <begin position="21"/>
        <end position="39"/>
    </location>
</feature>
<evidence type="ECO:0000256" key="5">
    <source>
        <dbReference type="SAM" id="Phobius"/>
    </source>
</evidence>
<reference evidence="7 8" key="1">
    <citation type="submission" date="2020-02" db="EMBL/GenBank/DDBJ databases">
        <title>Genome sequence of strain CCNWXJ40-4.</title>
        <authorList>
            <person name="Gao J."/>
            <person name="Sun J."/>
        </authorList>
    </citation>
    <scope>NUCLEOTIDE SEQUENCE [LARGE SCALE GENOMIC DNA]</scope>
    <source>
        <strain evidence="7 8">CCNWXJ 40-4</strain>
    </source>
</reference>
<dbReference type="Proteomes" id="UP001642900">
    <property type="component" value="Unassembled WGS sequence"/>
</dbReference>
<comment type="caution">
    <text evidence="7">The sequence shown here is derived from an EMBL/GenBank/DDBJ whole genome shotgun (WGS) entry which is preliminary data.</text>
</comment>
<evidence type="ECO:0000256" key="2">
    <source>
        <dbReference type="ARBA" id="ARBA00022692"/>
    </source>
</evidence>
<dbReference type="GO" id="GO:0008324">
    <property type="term" value="F:monoatomic cation transmembrane transporter activity"/>
    <property type="evidence" value="ECO:0007669"/>
    <property type="project" value="InterPro"/>
</dbReference>
<keyword evidence="2 5" id="KW-0812">Transmembrane</keyword>
<evidence type="ECO:0000259" key="6">
    <source>
        <dbReference type="Pfam" id="PF01545"/>
    </source>
</evidence>
<keyword evidence="8" id="KW-1185">Reference proteome</keyword>
<protein>
    <submittedName>
        <fullName evidence="7">Cation transporter</fullName>
    </submittedName>
</protein>
<dbReference type="Pfam" id="PF01545">
    <property type="entry name" value="Cation_efflux"/>
    <property type="match status" value="1"/>
</dbReference>
<feature type="domain" description="Cation efflux protein transmembrane" evidence="6">
    <location>
        <begin position="31"/>
        <end position="221"/>
    </location>
</feature>
<organism evidence="7 8">
    <name type="scientific">Allomesorhizobium camelthorni</name>
    <dbReference type="NCBI Taxonomy" id="475069"/>
    <lineage>
        <taxon>Bacteria</taxon>
        <taxon>Pseudomonadati</taxon>
        <taxon>Pseudomonadota</taxon>
        <taxon>Alphaproteobacteria</taxon>
        <taxon>Hyphomicrobiales</taxon>
        <taxon>Phyllobacteriaceae</taxon>
        <taxon>Allomesorhizobium</taxon>
    </lineage>
</organism>
<dbReference type="GO" id="GO:0016020">
    <property type="term" value="C:membrane"/>
    <property type="evidence" value="ECO:0007669"/>
    <property type="project" value="UniProtKB-SubCell"/>
</dbReference>
<evidence type="ECO:0000313" key="8">
    <source>
        <dbReference type="Proteomes" id="UP001642900"/>
    </source>
</evidence>
<dbReference type="RefSeq" id="WP_165031609.1">
    <property type="nucleotide sequence ID" value="NZ_JAAKZF010000038.1"/>
</dbReference>
<dbReference type="InterPro" id="IPR058533">
    <property type="entry name" value="Cation_efflux_TM"/>
</dbReference>
<keyword evidence="4 5" id="KW-0472">Membrane</keyword>
<feature type="transmembrane region" description="Helical" evidence="5">
    <location>
        <begin position="122"/>
        <end position="143"/>
    </location>
</feature>
<accession>A0A6G4WI22</accession>
<dbReference type="InterPro" id="IPR027469">
    <property type="entry name" value="Cation_efflux_TMD_sf"/>
</dbReference>
<feature type="transmembrane region" description="Helical" evidence="5">
    <location>
        <begin position="89"/>
        <end position="110"/>
    </location>
</feature>
<comment type="subcellular location">
    <subcellularLocation>
        <location evidence="1">Membrane</location>
        <topology evidence="1">Multi-pass membrane protein</topology>
    </subcellularLocation>
</comment>
<feature type="transmembrane region" description="Helical" evidence="5">
    <location>
        <begin position="51"/>
        <end position="68"/>
    </location>
</feature>
<evidence type="ECO:0000256" key="1">
    <source>
        <dbReference type="ARBA" id="ARBA00004141"/>
    </source>
</evidence>
<feature type="transmembrane region" description="Helical" evidence="5">
    <location>
        <begin position="169"/>
        <end position="191"/>
    </location>
</feature>
<evidence type="ECO:0000313" key="7">
    <source>
        <dbReference type="EMBL" id="NGO53843.1"/>
    </source>
</evidence>
<dbReference type="AlphaFoldDB" id="A0A6G4WI22"/>
<keyword evidence="3 5" id="KW-1133">Transmembrane helix</keyword>
<evidence type="ECO:0000256" key="4">
    <source>
        <dbReference type="ARBA" id="ARBA00023136"/>
    </source>
</evidence>
<gene>
    <name evidence="7" type="ORF">G6N73_22215</name>
</gene>